<keyword evidence="2" id="KW-1185">Reference proteome</keyword>
<dbReference type="SUPFAM" id="SSF54637">
    <property type="entry name" value="Thioesterase/thiol ester dehydrase-isomerase"/>
    <property type="match status" value="1"/>
</dbReference>
<dbReference type="PANTHER" id="PTHR31793">
    <property type="entry name" value="4-HYDROXYBENZOYL-COA THIOESTERASE FAMILY MEMBER"/>
    <property type="match status" value="1"/>
</dbReference>
<dbReference type="RefSeq" id="WP_069364423.1">
    <property type="nucleotide sequence ID" value="NZ_CP012502.1"/>
</dbReference>
<dbReference type="InterPro" id="IPR050563">
    <property type="entry name" value="4-hydroxybenzoyl-CoA_TE"/>
</dbReference>
<dbReference type="OrthoDB" id="9799036at2"/>
<dbReference type="GO" id="GO:0047617">
    <property type="term" value="F:fatty acyl-CoA hydrolase activity"/>
    <property type="evidence" value="ECO:0007669"/>
    <property type="project" value="TreeGrafter"/>
</dbReference>
<evidence type="ECO:0000313" key="2">
    <source>
        <dbReference type="Proteomes" id="UP000094463"/>
    </source>
</evidence>
<dbReference type="InterPro" id="IPR029069">
    <property type="entry name" value="HotDog_dom_sf"/>
</dbReference>
<name>A0A1D7QTK5_9BACI</name>
<dbReference type="Proteomes" id="UP000094463">
    <property type="component" value="Chromosome"/>
</dbReference>
<evidence type="ECO:0000313" key="1">
    <source>
        <dbReference type="EMBL" id="AOM82317.1"/>
    </source>
</evidence>
<gene>
    <name evidence="1" type="ORF">BBEV_0947</name>
</gene>
<sequence>MGVPDYIEDLPLWRNEFEYFYPVTVRFSETDAFGHLNNTTTFVYFEHGRISFFKQIGLMQDWTKKETEAIPVTADLHCDYMRQVYFDEELQIGLKLNRVGNSSMDIHYMAVNGSGDICFTGRGSIVQVSAKTGKSIPWTKEEKDRLESHMPRR</sequence>
<dbReference type="PANTHER" id="PTHR31793:SF24">
    <property type="entry name" value="LONG-CHAIN ACYL-COA THIOESTERASE FADM"/>
    <property type="match status" value="1"/>
</dbReference>
<dbReference type="AlphaFoldDB" id="A0A1D7QTK5"/>
<dbReference type="STRING" id="632773.BBEV_0947"/>
<dbReference type="KEGG" id="bbev:BBEV_0947"/>
<proteinExistence type="predicted"/>
<dbReference type="EMBL" id="CP012502">
    <property type="protein sequence ID" value="AOM82317.1"/>
    <property type="molecule type" value="Genomic_DNA"/>
</dbReference>
<dbReference type="Gene3D" id="3.10.129.10">
    <property type="entry name" value="Hotdog Thioesterase"/>
    <property type="match status" value="1"/>
</dbReference>
<reference evidence="1 2" key="1">
    <citation type="submission" date="2015-08" db="EMBL/GenBank/DDBJ databases">
        <title>The complete genome sequence of Bacillus beveridgei MLTeJB.</title>
        <authorList>
            <person name="Hanson T.E."/>
            <person name="Mesa C."/>
            <person name="Basesman S.M."/>
            <person name="Oremland R.S."/>
        </authorList>
    </citation>
    <scope>NUCLEOTIDE SEQUENCE [LARGE SCALE GENOMIC DNA]</scope>
    <source>
        <strain evidence="1 2">MLTeJB</strain>
    </source>
</reference>
<organism evidence="1 2">
    <name type="scientific">Salisediminibacterium beveridgei</name>
    <dbReference type="NCBI Taxonomy" id="632773"/>
    <lineage>
        <taxon>Bacteria</taxon>
        <taxon>Bacillati</taxon>
        <taxon>Bacillota</taxon>
        <taxon>Bacilli</taxon>
        <taxon>Bacillales</taxon>
        <taxon>Bacillaceae</taxon>
        <taxon>Salisediminibacterium</taxon>
    </lineage>
</organism>
<dbReference type="Pfam" id="PF13279">
    <property type="entry name" value="4HBT_2"/>
    <property type="match status" value="1"/>
</dbReference>
<dbReference type="CDD" id="cd00586">
    <property type="entry name" value="4HBT"/>
    <property type="match status" value="1"/>
</dbReference>
<protein>
    <submittedName>
        <fullName evidence="1">4-hydroxybenzoyl-CoA thioesterase family active site</fullName>
    </submittedName>
</protein>
<accession>A0A1D7QTK5</accession>